<keyword evidence="5 7" id="KW-1133">Transmembrane helix</keyword>
<evidence type="ECO:0000259" key="8">
    <source>
        <dbReference type="PROSITE" id="PS50928"/>
    </source>
</evidence>
<keyword evidence="10" id="KW-1185">Reference proteome</keyword>
<feature type="transmembrane region" description="Helical" evidence="7">
    <location>
        <begin position="153"/>
        <end position="171"/>
    </location>
</feature>
<dbReference type="STRING" id="1262585.BJI46_13325"/>
<evidence type="ECO:0000256" key="3">
    <source>
        <dbReference type="ARBA" id="ARBA00022475"/>
    </source>
</evidence>
<dbReference type="Pfam" id="PF00528">
    <property type="entry name" value="BPD_transp_1"/>
    <property type="match status" value="1"/>
</dbReference>
<comment type="caution">
    <text evidence="9">The sequence shown here is derived from an EMBL/GenBank/DDBJ whole genome shotgun (WGS) entry which is preliminary data.</text>
</comment>
<dbReference type="EMBL" id="MKKK01000030">
    <property type="protein sequence ID" value="OEY94792.1"/>
    <property type="molecule type" value="Genomic_DNA"/>
</dbReference>
<keyword evidence="6 7" id="KW-0472">Membrane</keyword>
<reference evidence="9 10" key="1">
    <citation type="submission" date="2016-09" db="EMBL/GenBank/DDBJ databases">
        <authorList>
            <person name="Capua I."/>
            <person name="De Benedictis P."/>
            <person name="Joannis T."/>
            <person name="Lombin L.H."/>
            <person name="Cattoli G."/>
        </authorList>
    </citation>
    <scope>NUCLEOTIDE SEQUENCE [LARGE SCALE GENOMIC DNA]</scope>
    <source>
        <strain evidence="9 10">ANC 4671</strain>
    </source>
</reference>
<keyword evidence="3" id="KW-1003">Cell membrane</keyword>
<feature type="transmembrane region" description="Helical" evidence="7">
    <location>
        <begin position="256"/>
        <end position="282"/>
    </location>
</feature>
<dbReference type="InterPro" id="IPR000515">
    <property type="entry name" value="MetI-like"/>
</dbReference>
<sequence>MSEVALIKNHRPSTGYEKLYGLIKQRSWGMVLAVLFLFGLFVAAIFPYFFAPDDPLGINPEFAFQAPSWAHWFGTDQSGRDIFTRVIHGSRQSLTIGVFAIALALSIAIPLGVLAGLIGGWVDRVIGWIVEILFAFPSLILALLFVAVFGSGIGQLVIATGIGIAPGYARMIRGQVIAVRKAGYIEAARALGHSPWRIVRRQLLPNAMRPLVVMVTMGVGQAIVWASALSFLGLGAKPPAPEWGTMMSAGRDFIANAWWLTFFPGFFILLTTLSTTVVGRYLQHRLEGREL</sequence>
<dbReference type="SUPFAM" id="SSF161098">
    <property type="entry name" value="MetI-like"/>
    <property type="match status" value="1"/>
</dbReference>
<evidence type="ECO:0000313" key="10">
    <source>
        <dbReference type="Proteomes" id="UP000185895"/>
    </source>
</evidence>
<dbReference type="AlphaFoldDB" id="A0A1E7R656"/>
<evidence type="ECO:0000256" key="2">
    <source>
        <dbReference type="ARBA" id="ARBA00022448"/>
    </source>
</evidence>
<proteinExistence type="inferred from homology"/>
<feature type="transmembrane region" description="Helical" evidence="7">
    <location>
        <begin position="94"/>
        <end position="118"/>
    </location>
</feature>
<gene>
    <name evidence="9" type="ORF">BJI46_13325</name>
</gene>
<evidence type="ECO:0000256" key="4">
    <source>
        <dbReference type="ARBA" id="ARBA00022692"/>
    </source>
</evidence>
<accession>A0A1E7R656</accession>
<feature type="transmembrane region" description="Helical" evidence="7">
    <location>
        <begin position="211"/>
        <end position="236"/>
    </location>
</feature>
<dbReference type="InterPro" id="IPR035906">
    <property type="entry name" value="MetI-like_sf"/>
</dbReference>
<keyword evidence="4 7" id="KW-0812">Transmembrane</keyword>
<dbReference type="RefSeq" id="WP_070070116.1">
    <property type="nucleotide sequence ID" value="NZ_MKKK01000030.1"/>
</dbReference>
<dbReference type="CDD" id="cd06261">
    <property type="entry name" value="TM_PBP2"/>
    <property type="match status" value="1"/>
</dbReference>
<dbReference type="InterPro" id="IPR050366">
    <property type="entry name" value="BP-dependent_transpt_permease"/>
</dbReference>
<dbReference type="GO" id="GO:0055085">
    <property type="term" value="P:transmembrane transport"/>
    <property type="evidence" value="ECO:0007669"/>
    <property type="project" value="InterPro"/>
</dbReference>
<keyword evidence="2 7" id="KW-0813">Transport</keyword>
<dbReference type="OrthoDB" id="9805884at2"/>
<protein>
    <submittedName>
        <fullName evidence="9">Peptide ABC transporter permease</fullName>
    </submittedName>
</protein>
<comment type="subcellular location">
    <subcellularLocation>
        <location evidence="1 7">Cell membrane</location>
        <topology evidence="1 7">Multi-pass membrane protein</topology>
    </subcellularLocation>
</comment>
<dbReference type="PANTHER" id="PTHR43386">
    <property type="entry name" value="OLIGOPEPTIDE TRANSPORT SYSTEM PERMEASE PROTEIN APPC"/>
    <property type="match status" value="1"/>
</dbReference>
<dbReference type="PANTHER" id="PTHR43386:SF25">
    <property type="entry name" value="PEPTIDE ABC TRANSPORTER PERMEASE PROTEIN"/>
    <property type="match status" value="1"/>
</dbReference>
<evidence type="ECO:0000256" key="6">
    <source>
        <dbReference type="ARBA" id="ARBA00023136"/>
    </source>
</evidence>
<evidence type="ECO:0000256" key="7">
    <source>
        <dbReference type="RuleBase" id="RU363032"/>
    </source>
</evidence>
<dbReference type="Gene3D" id="1.10.3720.10">
    <property type="entry name" value="MetI-like"/>
    <property type="match status" value="1"/>
</dbReference>
<comment type="similarity">
    <text evidence="7">Belongs to the binding-protein-dependent transport system permease family.</text>
</comment>
<organism evidence="9 10">
    <name type="scientific">Acinetobacter qingfengensis</name>
    <dbReference type="NCBI Taxonomy" id="1262585"/>
    <lineage>
        <taxon>Bacteria</taxon>
        <taxon>Pseudomonadati</taxon>
        <taxon>Pseudomonadota</taxon>
        <taxon>Gammaproteobacteria</taxon>
        <taxon>Moraxellales</taxon>
        <taxon>Moraxellaceae</taxon>
        <taxon>Acinetobacter</taxon>
    </lineage>
</organism>
<evidence type="ECO:0000313" key="9">
    <source>
        <dbReference type="EMBL" id="OEY94792.1"/>
    </source>
</evidence>
<feature type="domain" description="ABC transmembrane type-1" evidence="8">
    <location>
        <begin position="90"/>
        <end position="279"/>
    </location>
</feature>
<feature type="transmembrane region" description="Helical" evidence="7">
    <location>
        <begin position="28"/>
        <end position="50"/>
    </location>
</feature>
<evidence type="ECO:0000256" key="5">
    <source>
        <dbReference type="ARBA" id="ARBA00022989"/>
    </source>
</evidence>
<evidence type="ECO:0000256" key="1">
    <source>
        <dbReference type="ARBA" id="ARBA00004651"/>
    </source>
</evidence>
<name>A0A1E7R656_9GAMM</name>
<dbReference type="Proteomes" id="UP000185895">
    <property type="component" value="Unassembled WGS sequence"/>
</dbReference>
<dbReference type="PROSITE" id="PS50928">
    <property type="entry name" value="ABC_TM1"/>
    <property type="match status" value="1"/>
</dbReference>
<dbReference type="GO" id="GO:0005886">
    <property type="term" value="C:plasma membrane"/>
    <property type="evidence" value="ECO:0007669"/>
    <property type="project" value="UniProtKB-SubCell"/>
</dbReference>
<feature type="transmembrane region" description="Helical" evidence="7">
    <location>
        <begin position="125"/>
        <end position="147"/>
    </location>
</feature>